<reference evidence="2 3" key="1">
    <citation type="submission" date="2023-01" db="EMBL/GenBank/DDBJ databases">
        <title>Thalassococcus onchidii sp. nov., isolated from a marine invertebrate from the South China Sea.</title>
        <authorList>
            <person name="Xu S."/>
            <person name="Liu Z."/>
            <person name="Xu Y."/>
        </authorList>
    </citation>
    <scope>NUCLEOTIDE SEQUENCE [LARGE SCALE GENOMIC DNA]</scope>
    <source>
        <strain evidence="2 3">KCTC 32084</strain>
    </source>
</reference>
<feature type="signal peptide" evidence="1">
    <location>
        <begin position="1"/>
        <end position="19"/>
    </location>
</feature>
<feature type="chain" id="PRO_5046822207" evidence="1">
    <location>
        <begin position="20"/>
        <end position="78"/>
    </location>
</feature>
<dbReference type="EMBL" id="JAQIOY010000001">
    <property type="protein sequence ID" value="MDA7423112.1"/>
    <property type="molecule type" value="Genomic_DNA"/>
</dbReference>
<accession>A0ABT4XME4</accession>
<dbReference type="RefSeq" id="WP_271430483.1">
    <property type="nucleotide sequence ID" value="NZ_JAQIOY010000001.1"/>
</dbReference>
<name>A0ABT4XME4_9RHOB</name>
<proteinExistence type="predicted"/>
<organism evidence="2 3">
    <name type="scientific">Thalassococcus lentus</name>
    <dbReference type="NCBI Taxonomy" id="1210524"/>
    <lineage>
        <taxon>Bacteria</taxon>
        <taxon>Pseudomonadati</taxon>
        <taxon>Pseudomonadota</taxon>
        <taxon>Alphaproteobacteria</taxon>
        <taxon>Rhodobacterales</taxon>
        <taxon>Roseobacteraceae</taxon>
        <taxon>Thalassococcus</taxon>
    </lineage>
</organism>
<evidence type="ECO:0000313" key="2">
    <source>
        <dbReference type="EMBL" id="MDA7423112.1"/>
    </source>
</evidence>
<keyword evidence="3" id="KW-1185">Reference proteome</keyword>
<evidence type="ECO:0000256" key="1">
    <source>
        <dbReference type="SAM" id="SignalP"/>
    </source>
</evidence>
<gene>
    <name evidence="2" type="ORF">PFY00_00105</name>
</gene>
<sequence>MISTLGAIALLAFASPAMAGEGKFSRADGFQLHIKCTGSGCRVRGKEPNGKWGLVEKGPGGSNNYKKLVAKYNGMGFE</sequence>
<dbReference type="Proteomes" id="UP001210720">
    <property type="component" value="Unassembled WGS sequence"/>
</dbReference>
<evidence type="ECO:0000313" key="3">
    <source>
        <dbReference type="Proteomes" id="UP001210720"/>
    </source>
</evidence>
<comment type="caution">
    <text evidence="2">The sequence shown here is derived from an EMBL/GenBank/DDBJ whole genome shotgun (WGS) entry which is preliminary data.</text>
</comment>
<protein>
    <submittedName>
        <fullName evidence="2">Uncharacterized protein</fullName>
    </submittedName>
</protein>
<keyword evidence="1" id="KW-0732">Signal</keyword>